<dbReference type="InterPro" id="IPR036390">
    <property type="entry name" value="WH_DNA-bd_sf"/>
</dbReference>
<comment type="caution">
    <text evidence="1">The sequence shown here is derived from an EMBL/GenBank/DDBJ whole genome shotgun (WGS) entry which is preliminary data.</text>
</comment>
<sequence length="76" mass="8737">MTKNVTYDVTYGNELNSTERYVLAILKENSEISRDEIASKISKTIRTVQRALVSLTEKGYIKRIGAKRNSTWDVIR</sequence>
<dbReference type="SUPFAM" id="SSF46785">
    <property type="entry name" value="Winged helix' DNA-binding domain"/>
    <property type="match status" value="1"/>
</dbReference>
<dbReference type="Gene3D" id="1.10.10.10">
    <property type="entry name" value="Winged helix-like DNA-binding domain superfamily/Winged helix DNA-binding domain"/>
    <property type="match status" value="1"/>
</dbReference>
<dbReference type="RefSeq" id="WP_023355437.1">
    <property type="nucleotide sequence ID" value="NZ_KI535369.1"/>
</dbReference>
<evidence type="ECO:0000313" key="2">
    <source>
        <dbReference type="Proteomes" id="UP000018227"/>
    </source>
</evidence>
<organism evidence="1 2">
    <name type="scientific">Catonella morbi ATCC 51271</name>
    <dbReference type="NCBI Taxonomy" id="592026"/>
    <lineage>
        <taxon>Bacteria</taxon>
        <taxon>Bacillati</taxon>
        <taxon>Bacillota</taxon>
        <taxon>Clostridia</taxon>
        <taxon>Lachnospirales</taxon>
        <taxon>Lachnospiraceae</taxon>
        <taxon>Catonella</taxon>
    </lineage>
</organism>
<dbReference type="InterPro" id="IPR036388">
    <property type="entry name" value="WH-like_DNA-bd_sf"/>
</dbReference>
<dbReference type="OrthoDB" id="9807907at2"/>
<dbReference type="HOGENOM" id="CLU_2647865_0_0_9"/>
<keyword evidence="2" id="KW-1185">Reference proteome</keyword>
<accession>V2Z698</accession>
<dbReference type="AlphaFoldDB" id="V2Z698"/>
<dbReference type="Proteomes" id="UP000018227">
    <property type="component" value="Unassembled WGS sequence"/>
</dbReference>
<evidence type="ECO:0000313" key="1">
    <source>
        <dbReference type="EMBL" id="ESL02455.1"/>
    </source>
</evidence>
<name>V2Z698_9FIRM</name>
<reference evidence="1 2" key="1">
    <citation type="submission" date="2013-06" db="EMBL/GenBank/DDBJ databases">
        <authorList>
            <person name="Weinstock G."/>
            <person name="Sodergren E."/>
            <person name="Clifton S."/>
            <person name="Fulton L."/>
            <person name="Fulton B."/>
            <person name="Courtney L."/>
            <person name="Fronick C."/>
            <person name="Harrison M."/>
            <person name="Strong C."/>
            <person name="Farmer C."/>
            <person name="Delahaunty K."/>
            <person name="Markovic C."/>
            <person name="Hall O."/>
            <person name="Minx P."/>
            <person name="Tomlinson C."/>
            <person name="Mitreva M."/>
            <person name="Nelson J."/>
            <person name="Hou S."/>
            <person name="Wollam A."/>
            <person name="Pepin K.H."/>
            <person name="Johnson M."/>
            <person name="Bhonagiri V."/>
            <person name="Nash W.E."/>
            <person name="Warren W."/>
            <person name="Chinwalla A."/>
            <person name="Mardis E.R."/>
            <person name="Wilson R.K."/>
        </authorList>
    </citation>
    <scope>NUCLEOTIDE SEQUENCE [LARGE SCALE GENOMIC DNA]</scope>
    <source>
        <strain evidence="1 2">ATCC 51271</strain>
    </source>
</reference>
<dbReference type="Pfam" id="PF13412">
    <property type="entry name" value="HTH_24"/>
    <property type="match status" value="1"/>
</dbReference>
<gene>
    <name evidence="1" type="ORF">GCWU0000282_002591</name>
</gene>
<proteinExistence type="predicted"/>
<protein>
    <submittedName>
        <fullName evidence="1">Uncharacterized protein</fullName>
    </submittedName>
</protein>
<dbReference type="EMBL" id="ACIL03000016">
    <property type="protein sequence ID" value="ESL02455.1"/>
    <property type="molecule type" value="Genomic_DNA"/>
</dbReference>